<dbReference type="NCBIfam" id="TIGR03891">
    <property type="entry name" value="thiopep_ocin"/>
    <property type="match status" value="1"/>
</dbReference>
<feature type="domain" description="NHR" evidence="2">
    <location>
        <begin position="970"/>
        <end position="1008"/>
    </location>
</feature>
<comment type="caution">
    <text evidence="3">The sequence shown here is derived from an EMBL/GenBank/DDBJ whole genome shotgun (WGS) entry which is preliminary data.</text>
</comment>
<sequence length="1008" mass="110754">MTTRPFFRRHGDVLVLRTAVLPVRARPDDWPDAESSGSCREWLTRVWADDAFVVPLRAASPRLVGFVERILAGNEVPQKRVRSATLSVTGYLLRASARATPFGLFAGVALADVGPVSANLGTGHRAVARPDTLWVDHVRRTLQRRADVLAHLTVQVSTLSFRRGNTICTPRPGGRLASATVTRPLAVLLSAAVTPTSGRHLLAALTEVGGTPAQAVRLIGQALDDGYLTSDLTAPMTVEDPARHIVRTLRQPHVDTLEPDTVRIIDRLEETGRVLALHNRAEPEAAPGLRATADKGMREIQPADCRSRISLDLRVDAQVTVPHHVLDEVERAAHTLLRLTRAQGESPAWAAYQTHFWERYGAGVLVPVRDAADLAAGIGLPADYPMSVWSEAAPKVMPRDERLAARAMRAAMTENREIVLSEQDIDDLADGNPERPTAPHVEIGFRIRAVSREAVGNGDFVLDVRPAWTAGVLSGRFASVLGHRLSDLYRTLPTMTQGALSAQLSFVPGFPHAQNVSRIPALLPYVIPVGETRTAADGLIGVDDLAVFSTGEQLHLVSMSRRRIVEPHVLHPLALEKQAPPLVRFLAQLGRGFATAWTAFDWGPVASALPCLPRVRHRRTVLAPARWKLSAADLPAGPYGPAWHEALGDWAATWRCPARVQLLDDDRSVTVDRTKPLHARLIHQHLRLHQHMVLAEAVNDEELGWLGHAHELTLPLVTTRPQAPHPDLTRAPVVRNRDLAHPGDAEQRWMQAKVFTHPTAMDQILTLWLPRLLDALGTSQAWFVRYRSLQETDHLRIRVPTGGPDGREGALRLRALSDWTKRLTEDRLASQLVLDGYRPETGRYGTGSAMDAAEDVFVADSLVARYALTDVPALEREAVCALNMVDMAEGFLGTDEGRAWTARTPARIPTQTPARGTGRLDATRQAVDRVKTDPLLNATPRLARAIAQRRAALGVYRSQTDAGRLGQTLESLFHMHHNRLIGPDRDSEAASRHAARQACRSLVMRRTP</sequence>
<evidence type="ECO:0000313" key="3">
    <source>
        <dbReference type="EMBL" id="GAA2703756.1"/>
    </source>
</evidence>
<feature type="region of interest" description="Disordered" evidence="1">
    <location>
        <begin position="983"/>
        <end position="1008"/>
    </location>
</feature>
<evidence type="ECO:0000313" key="4">
    <source>
        <dbReference type="Proteomes" id="UP001499989"/>
    </source>
</evidence>
<protein>
    <submittedName>
        <fullName evidence="3">Lantibiotic dehydratase</fullName>
    </submittedName>
</protein>
<dbReference type="RefSeq" id="WP_189285430.1">
    <property type="nucleotide sequence ID" value="NZ_BAAASK010000044.1"/>
</dbReference>
<dbReference type="EMBL" id="BAAASK010000044">
    <property type="protein sequence ID" value="GAA2703756.1"/>
    <property type="molecule type" value="Genomic_DNA"/>
</dbReference>
<dbReference type="PROSITE" id="PS51065">
    <property type="entry name" value="NHR"/>
    <property type="match status" value="1"/>
</dbReference>
<evidence type="ECO:0000259" key="2">
    <source>
        <dbReference type="PROSITE" id="PS51065"/>
    </source>
</evidence>
<accession>A0ABN3TGY9</accession>
<dbReference type="Proteomes" id="UP001499989">
    <property type="component" value="Unassembled WGS sequence"/>
</dbReference>
<name>A0ABN3TGY9_9ACTN</name>
<dbReference type="InterPro" id="IPR006573">
    <property type="entry name" value="NHR_dom"/>
</dbReference>
<dbReference type="Pfam" id="PF04738">
    <property type="entry name" value="Lant_dehydr_N"/>
    <property type="match status" value="1"/>
</dbReference>
<organism evidence="3 4">
    <name type="scientific">Streptomyces violaceolatus</name>
    <dbReference type="NCBI Taxonomy" id="67378"/>
    <lineage>
        <taxon>Bacteria</taxon>
        <taxon>Bacillati</taxon>
        <taxon>Actinomycetota</taxon>
        <taxon>Actinomycetes</taxon>
        <taxon>Kitasatosporales</taxon>
        <taxon>Streptomycetaceae</taxon>
        <taxon>Streptomyces</taxon>
        <taxon>Streptomyces violaceoruber group</taxon>
    </lineage>
</organism>
<reference evidence="3 4" key="1">
    <citation type="journal article" date="2019" name="Int. J. Syst. Evol. Microbiol.">
        <title>The Global Catalogue of Microorganisms (GCM) 10K type strain sequencing project: providing services to taxonomists for standard genome sequencing and annotation.</title>
        <authorList>
            <consortium name="The Broad Institute Genomics Platform"/>
            <consortium name="The Broad Institute Genome Sequencing Center for Infectious Disease"/>
            <person name="Wu L."/>
            <person name="Ma J."/>
        </authorList>
    </citation>
    <scope>NUCLEOTIDE SEQUENCE [LARGE SCALE GENOMIC DNA]</scope>
    <source>
        <strain evidence="3 4">JCM 4531</strain>
    </source>
</reference>
<keyword evidence="4" id="KW-1185">Reference proteome</keyword>
<dbReference type="Pfam" id="PF14028">
    <property type="entry name" value="Lant_dehydr_C"/>
    <property type="match status" value="1"/>
</dbReference>
<dbReference type="InterPro" id="IPR023809">
    <property type="entry name" value="Thiopep_bacteriocin_synth_dom"/>
</dbReference>
<gene>
    <name evidence="3" type="ORF">GCM10010310_76600</name>
</gene>
<dbReference type="InterPro" id="IPR006827">
    <property type="entry name" value="Lant_deHydtase_N"/>
</dbReference>
<proteinExistence type="predicted"/>
<evidence type="ECO:0000256" key="1">
    <source>
        <dbReference type="SAM" id="MobiDB-lite"/>
    </source>
</evidence>